<keyword evidence="2" id="KW-1133">Transmembrane helix</keyword>
<dbReference type="EMBL" id="JBBWRZ010000009">
    <property type="protein sequence ID" value="KAK8229359.1"/>
    <property type="molecule type" value="Genomic_DNA"/>
</dbReference>
<reference evidence="3 4" key="1">
    <citation type="submission" date="2024-04" db="EMBL/GenBank/DDBJ databases">
        <title>Phyllosticta paracitricarpa is synonymous to the EU quarantine fungus P. citricarpa based on phylogenomic analyses.</title>
        <authorList>
            <consortium name="Lawrence Berkeley National Laboratory"/>
            <person name="Van Ingen-Buijs V.A."/>
            <person name="Van Westerhoven A.C."/>
            <person name="Haridas S."/>
            <person name="Skiadas P."/>
            <person name="Martin F."/>
            <person name="Groenewald J.Z."/>
            <person name="Crous P.W."/>
            <person name="Seidl M.F."/>
        </authorList>
    </citation>
    <scope>NUCLEOTIDE SEQUENCE [LARGE SCALE GENOMIC DNA]</scope>
    <source>
        <strain evidence="3 4">CBS 123374</strain>
    </source>
</reference>
<keyword evidence="4" id="KW-1185">Reference proteome</keyword>
<evidence type="ECO:0000256" key="2">
    <source>
        <dbReference type="SAM" id="Phobius"/>
    </source>
</evidence>
<organism evidence="3 4">
    <name type="scientific">Phyllosticta capitalensis</name>
    <dbReference type="NCBI Taxonomy" id="121624"/>
    <lineage>
        <taxon>Eukaryota</taxon>
        <taxon>Fungi</taxon>
        <taxon>Dikarya</taxon>
        <taxon>Ascomycota</taxon>
        <taxon>Pezizomycotina</taxon>
        <taxon>Dothideomycetes</taxon>
        <taxon>Dothideomycetes incertae sedis</taxon>
        <taxon>Botryosphaeriales</taxon>
        <taxon>Phyllostictaceae</taxon>
        <taxon>Phyllosticta</taxon>
    </lineage>
</organism>
<sequence>MTTQVQTLRLALYSFLTCVCGFACALIHSLGLRQDFNAKLFGDALPLFDGDEGHHRHLLHSLLRHEKQRRPGSSCSAAPAAKKVRHPYPSRTSSSMIMSKVSPRGKKDRSIEQNQQDCHPFIHARTTLASSAAL</sequence>
<evidence type="ECO:0000313" key="3">
    <source>
        <dbReference type="EMBL" id="KAK8229359.1"/>
    </source>
</evidence>
<proteinExistence type="predicted"/>
<keyword evidence="2" id="KW-0472">Membrane</keyword>
<evidence type="ECO:0000313" key="4">
    <source>
        <dbReference type="Proteomes" id="UP001492380"/>
    </source>
</evidence>
<keyword evidence="2" id="KW-0812">Transmembrane</keyword>
<feature type="transmembrane region" description="Helical" evidence="2">
    <location>
        <begin position="12"/>
        <end position="32"/>
    </location>
</feature>
<dbReference type="Proteomes" id="UP001492380">
    <property type="component" value="Unassembled WGS sequence"/>
</dbReference>
<comment type="caution">
    <text evidence="3">The sequence shown here is derived from an EMBL/GenBank/DDBJ whole genome shotgun (WGS) entry which is preliminary data.</text>
</comment>
<protein>
    <submittedName>
        <fullName evidence="3">Uncharacterized protein</fullName>
    </submittedName>
</protein>
<gene>
    <name evidence="3" type="ORF">HDK90DRAFT_354910</name>
</gene>
<evidence type="ECO:0000256" key="1">
    <source>
        <dbReference type="SAM" id="MobiDB-lite"/>
    </source>
</evidence>
<name>A0ABR1YH47_9PEZI</name>
<accession>A0ABR1YH47</accession>
<feature type="region of interest" description="Disordered" evidence="1">
    <location>
        <begin position="68"/>
        <end position="114"/>
    </location>
</feature>